<dbReference type="OrthoDB" id="17470at2759"/>
<dbReference type="STRING" id="1054147.F4PYT2"/>
<organism evidence="2 3">
    <name type="scientific">Cavenderia fasciculata</name>
    <name type="common">Slime mold</name>
    <name type="synonym">Dictyostelium fasciculatum</name>
    <dbReference type="NCBI Taxonomy" id="261658"/>
    <lineage>
        <taxon>Eukaryota</taxon>
        <taxon>Amoebozoa</taxon>
        <taxon>Evosea</taxon>
        <taxon>Eumycetozoa</taxon>
        <taxon>Dictyostelia</taxon>
        <taxon>Acytosteliales</taxon>
        <taxon>Cavenderiaceae</taxon>
        <taxon>Cavenderia</taxon>
    </lineage>
</organism>
<dbReference type="AlphaFoldDB" id="F4PYT2"/>
<reference evidence="3" key="1">
    <citation type="journal article" date="2011" name="Genome Res.">
        <title>Phylogeny-wide analysis of social amoeba genomes highlights ancient origins for complex intercellular communication.</title>
        <authorList>
            <person name="Heidel A.J."/>
            <person name="Lawal H.M."/>
            <person name="Felder M."/>
            <person name="Schilde C."/>
            <person name="Helps N.R."/>
            <person name="Tunggal B."/>
            <person name="Rivero F."/>
            <person name="John U."/>
            <person name="Schleicher M."/>
            <person name="Eichinger L."/>
            <person name="Platzer M."/>
            <person name="Noegel A.A."/>
            <person name="Schaap P."/>
            <person name="Gloeckner G."/>
        </authorList>
    </citation>
    <scope>NUCLEOTIDE SEQUENCE [LARGE SCALE GENOMIC DNA]</scope>
    <source>
        <strain evidence="3">SH3</strain>
    </source>
</reference>
<dbReference type="PANTHER" id="PTHR11145:SF8">
    <property type="entry name" value="RE57120P"/>
    <property type="match status" value="1"/>
</dbReference>
<dbReference type="InterPro" id="IPR011333">
    <property type="entry name" value="SKP1/BTB/POZ_sf"/>
</dbReference>
<dbReference type="Gene3D" id="3.30.710.10">
    <property type="entry name" value="Potassium Channel Kv1.1, Chain A"/>
    <property type="match status" value="1"/>
</dbReference>
<dbReference type="OMA" id="ANFSKWI"/>
<dbReference type="SUPFAM" id="SSF54695">
    <property type="entry name" value="POZ domain"/>
    <property type="match status" value="1"/>
</dbReference>
<dbReference type="Pfam" id="PF02214">
    <property type="entry name" value="BTB_2"/>
    <property type="match status" value="1"/>
</dbReference>
<accession>F4PYT2</accession>
<dbReference type="InterPro" id="IPR003131">
    <property type="entry name" value="T1-type_BTB"/>
</dbReference>
<dbReference type="PANTHER" id="PTHR11145">
    <property type="entry name" value="BTB/POZ DOMAIN-CONTAINING ADAPTER FOR CUL3-MEDIATED RHOA DEGRADATION PROTEIN FAMILY MEMBER"/>
    <property type="match status" value="1"/>
</dbReference>
<proteinExistence type="predicted"/>
<evidence type="ECO:0000313" key="3">
    <source>
        <dbReference type="Proteomes" id="UP000007797"/>
    </source>
</evidence>
<feature type="domain" description="TLDc" evidence="1">
    <location>
        <begin position="157"/>
        <end position="301"/>
    </location>
</feature>
<dbReference type="GeneID" id="14871396"/>
<protein>
    <recommendedName>
        <fullName evidence="1">TLDc domain-containing protein</fullName>
    </recommendedName>
</protein>
<dbReference type="PROSITE" id="PS51886">
    <property type="entry name" value="TLDC"/>
    <property type="match status" value="1"/>
</dbReference>
<dbReference type="RefSeq" id="XP_004357619.1">
    <property type="nucleotide sequence ID" value="XM_004357562.1"/>
</dbReference>
<dbReference type="EMBL" id="GL883015">
    <property type="protein sequence ID" value="EGG19348.1"/>
    <property type="molecule type" value="Genomic_DNA"/>
</dbReference>
<sequence>MSDPIIQQINSLLQEQQVRYSNEIKELKEIIKKKDEILNNNTTSTSVAKLTKVEFQPDIVDPITLNIGGSEYQTTKETLLKVKGSYFDKLLKGEIKATNINDKSNSFFIDRDGTNFKYILNYLRTEDPLEIPQSILNEIDKDLAFYKIYIEHLPSPSVIVDQYQIANFSKWIGKKSNLTLLYRGTRNGFKASTFHSLCDGKGPTITLIKSDDLSIFGGYNSQSWNSENKFYGDDQCFIFTMLNHVGVPPTKYYSKDQSYVKGDPDSGPIFGAAHDINIIDRANIARDDLCYQSFPYSYFCL</sequence>
<dbReference type="InterPro" id="IPR006571">
    <property type="entry name" value="TLDc_dom"/>
</dbReference>
<dbReference type="Proteomes" id="UP000007797">
    <property type="component" value="Unassembled WGS sequence"/>
</dbReference>
<evidence type="ECO:0000313" key="2">
    <source>
        <dbReference type="EMBL" id="EGG19348.1"/>
    </source>
</evidence>
<name>F4PYT2_CACFS</name>
<gene>
    <name evidence="2" type="ORF">DFA_02135</name>
</gene>
<evidence type="ECO:0000259" key="1">
    <source>
        <dbReference type="PROSITE" id="PS51886"/>
    </source>
</evidence>
<dbReference type="KEGG" id="dfa:DFA_02135"/>
<keyword evidence="3" id="KW-1185">Reference proteome</keyword>
<dbReference type="SMART" id="SM00584">
    <property type="entry name" value="TLDc"/>
    <property type="match status" value="1"/>
</dbReference>
<dbReference type="GO" id="GO:0051260">
    <property type="term" value="P:protein homooligomerization"/>
    <property type="evidence" value="ECO:0007669"/>
    <property type="project" value="InterPro"/>
</dbReference>
<dbReference type="Pfam" id="PF07534">
    <property type="entry name" value="TLD"/>
    <property type="match status" value="1"/>
</dbReference>
<dbReference type="InterPro" id="IPR045068">
    <property type="entry name" value="BACURD1-3"/>
</dbReference>
<dbReference type="CDD" id="cd18316">
    <property type="entry name" value="BTB_POZ_KCTD-like"/>
    <property type="match status" value="1"/>
</dbReference>